<evidence type="ECO:0000256" key="2">
    <source>
        <dbReference type="ARBA" id="ARBA00022857"/>
    </source>
</evidence>
<dbReference type="EMBL" id="BKCJ010003386">
    <property type="protein sequence ID" value="GEU54768.1"/>
    <property type="molecule type" value="Genomic_DNA"/>
</dbReference>
<keyword evidence="3" id="KW-0560">Oxidoreductase</keyword>
<dbReference type="AlphaFoldDB" id="A0A6L2KZ29"/>
<dbReference type="PANTHER" id="PTHR43490">
    <property type="entry name" value="(+)-NEOMENTHOL DEHYDROGENASE"/>
    <property type="match status" value="1"/>
</dbReference>
<protein>
    <recommendedName>
        <fullName evidence="5">Glucose/ribitol dehydrogenase</fullName>
    </recommendedName>
</protein>
<dbReference type="PANTHER" id="PTHR43490:SF73">
    <property type="entry name" value="OS07G0685800 PROTEIN"/>
    <property type="match status" value="1"/>
</dbReference>
<sequence length="235" mass="26154">MMNEKQSIERYAVMIGANMGIGFETVRQLTASGMILDAQDPQSIQALANFVQTKIKRLDILVNNVGTSGVVVDEDGLRALNIDLASWAFNSNRKELEDLESLTEEMIDGFVEKFLYDLSNDELEKTGGQRCFRIIACPRPCSMPTLEFLYHEGGRGSIRISYVGSFTQGSDQSAGGKLLDKNAEESWALLEDLALYDNESWNDSRDFAKLVKAISLPQDVLSTSDRRLIELGNQV</sequence>
<comment type="similarity">
    <text evidence="1">Belongs to the short-chain dehydrogenases/reductases (SDR) family.</text>
</comment>
<evidence type="ECO:0008006" key="5">
    <source>
        <dbReference type="Google" id="ProtNLM"/>
    </source>
</evidence>
<dbReference type="InterPro" id="IPR036291">
    <property type="entry name" value="NAD(P)-bd_dom_sf"/>
</dbReference>
<reference evidence="4" key="1">
    <citation type="journal article" date="2019" name="Sci. Rep.">
        <title>Draft genome of Tanacetum cinerariifolium, the natural source of mosquito coil.</title>
        <authorList>
            <person name="Yamashiro T."/>
            <person name="Shiraishi A."/>
            <person name="Satake H."/>
            <person name="Nakayama K."/>
        </authorList>
    </citation>
    <scope>NUCLEOTIDE SEQUENCE</scope>
</reference>
<keyword evidence="2" id="KW-0521">NADP</keyword>
<name>A0A6L2KZ29_TANCI</name>
<evidence type="ECO:0000313" key="4">
    <source>
        <dbReference type="EMBL" id="GEU54768.1"/>
    </source>
</evidence>
<comment type="caution">
    <text evidence="4">The sequence shown here is derived from an EMBL/GenBank/DDBJ whole genome shotgun (WGS) entry which is preliminary data.</text>
</comment>
<evidence type="ECO:0000256" key="3">
    <source>
        <dbReference type="ARBA" id="ARBA00023002"/>
    </source>
</evidence>
<gene>
    <name evidence="4" type="ORF">Tci_026746</name>
</gene>
<dbReference type="Gene3D" id="3.40.50.720">
    <property type="entry name" value="NAD(P)-binding Rossmann-like Domain"/>
    <property type="match status" value="1"/>
</dbReference>
<evidence type="ECO:0000256" key="1">
    <source>
        <dbReference type="ARBA" id="ARBA00006484"/>
    </source>
</evidence>
<dbReference type="SUPFAM" id="SSF51735">
    <property type="entry name" value="NAD(P)-binding Rossmann-fold domains"/>
    <property type="match status" value="1"/>
</dbReference>
<organism evidence="4">
    <name type="scientific">Tanacetum cinerariifolium</name>
    <name type="common">Dalmatian daisy</name>
    <name type="synonym">Chrysanthemum cinerariifolium</name>
    <dbReference type="NCBI Taxonomy" id="118510"/>
    <lineage>
        <taxon>Eukaryota</taxon>
        <taxon>Viridiplantae</taxon>
        <taxon>Streptophyta</taxon>
        <taxon>Embryophyta</taxon>
        <taxon>Tracheophyta</taxon>
        <taxon>Spermatophyta</taxon>
        <taxon>Magnoliopsida</taxon>
        <taxon>eudicotyledons</taxon>
        <taxon>Gunneridae</taxon>
        <taxon>Pentapetalae</taxon>
        <taxon>asterids</taxon>
        <taxon>campanulids</taxon>
        <taxon>Asterales</taxon>
        <taxon>Asteraceae</taxon>
        <taxon>Asteroideae</taxon>
        <taxon>Anthemideae</taxon>
        <taxon>Anthemidinae</taxon>
        <taxon>Tanacetum</taxon>
    </lineage>
</organism>
<dbReference type="GO" id="GO:0016020">
    <property type="term" value="C:membrane"/>
    <property type="evidence" value="ECO:0007669"/>
    <property type="project" value="TreeGrafter"/>
</dbReference>
<proteinExistence type="inferred from homology"/>
<accession>A0A6L2KZ29</accession>
<dbReference type="GO" id="GO:0016491">
    <property type="term" value="F:oxidoreductase activity"/>
    <property type="evidence" value="ECO:0007669"/>
    <property type="project" value="UniProtKB-KW"/>
</dbReference>